<dbReference type="RefSeq" id="WP_015332612.1">
    <property type="nucleotide sequence ID" value="NC_020054.1"/>
</dbReference>
<dbReference type="OrthoDB" id="714401at2"/>
<gene>
    <name evidence="1" type="ORF">FAES_3506</name>
</gene>
<organism evidence="1 2">
    <name type="scientific">Fibrella aestuarina BUZ 2</name>
    <dbReference type="NCBI Taxonomy" id="1166018"/>
    <lineage>
        <taxon>Bacteria</taxon>
        <taxon>Pseudomonadati</taxon>
        <taxon>Bacteroidota</taxon>
        <taxon>Cytophagia</taxon>
        <taxon>Cytophagales</taxon>
        <taxon>Spirosomataceae</taxon>
        <taxon>Fibrella</taxon>
    </lineage>
</organism>
<evidence type="ECO:0000313" key="2">
    <source>
        <dbReference type="Proteomes" id="UP000011058"/>
    </source>
</evidence>
<dbReference type="STRING" id="1166018.FAES_3506"/>
<proteinExistence type="predicted"/>
<dbReference type="Proteomes" id="UP000011058">
    <property type="component" value="Chromosome"/>
</dbReference>
<protein>
    <submittedName>
        <fullName evidence="1">Uncharacterized protein</fullName>
    </submittedName>
</protein>
<name>I0KBL0_9BACT</name>
<sequence>MKTLELAQLGLEELSTADLMNNHGGGDTTSLGNIGSIIVTDLVDINGNELLNGNYLAFSGNTTNTGTSSTTSFNFNFSR</sequence>
<accession>I0KBL0</accession>
<dbReference type="KEGG" id="fae:FAES_3506"/>
<dbReference type="HOGENOM" id="CLU_2600881_0_0_10"/>
<dbReference type="EMBL" id="HE796683">
    <property type="protein sequence ID" value="CCH01513.1"/>
    <property type="molecule type" value="Genomic_DNA"/>
</dbReference>
<evidence type="ECO:0000313" key="1">
    <source>
        <dbReference type="EMBL" id="CCH01513.1"/>
    </source>
</evidence>
<reference evidence="1 2" key="1">
    <citation type="journal article" date="2012" name="J. Bacteriol.">
        <title>Genome Sequence of Fibrella aestuarina BUZ 2T, a Filamentous Marine Bacterium.</title>
        <authorList>
            <person name="Filippini M."/>
            <person name="Qi W."/>
            <person name="Blom J."/>
            <person name="Goesmann A."/>
            <person name="Smits T.H."/>
            <person name="Bagheri H.C."/>
        </authorList>
    </citation>
    <scope>NUCLEOTIDE SEQUENCE [LARGE SCALE GENOMIC DNA]</scope>
    <source>
        <strain evidence="2">BUZ 2T</strain>
    </source>
</reference>
<dbReference type="AlphaFoldDB" id="I0KBL0"/>
<keyword evidence="2" id="KW-1185">Reference proteome</keyword>